<dbReference type="SUPFAM" id="SSF110395">
    <property type="entry name" value="CutC-like"/>
    <property type="match status" value="1"/>
</dbReference>
<dbReference type="InterPro" id="IPR036822">
    <property type="entry name" value="CutC-like_dom_sf"/>
</dbReference>
<proteinExistence type="inferred from homology"/>
<dbReference type="GO" id="GO:0005507">
    <property type="term" value="F:copper ion binding"/>
    <property type="evidence" value="ECO:0007669"/>
    <property type="project" value="TreeGrafter"/>
</dbReference>
<dbReference type="Pfam" id="PF03932">
    <property type="entry name" value="CutC"/>
    <property type="match status" value="1"/>
</dbReference>
<comment type="similarity">
    <text evidence="1">Belongs to the CutC family.</text>
</comment>
<dbReference type="Gene3D" id="3.20.20.380">
    <property type="entry name" value="Copper homeostasis (CutC) domain"/>
    <property type="match status" value="1"/>
</dbReference>
<protein>
    <recommendedName>
        <fullName evidence="2">Copper homeostasis protein cutC homolog</fullName>
    </recommendedName>
</protein>
<reference evidence="3 4" key="1">
    <citation type="submission" date="2016-03" db="EMBL/GenBank/DDBJ databases">
        <title>Comparison of Bacillus endophyticus and B. anthracis characteristics using whole genome sequence analysis and microbiological techniques.</title>
        <authorList>
            <person name="Lekota K.E."/>
            <person name="Mafofo J."/>
            <person name="Rees J."/>
            <person name="Muchadeyi F.C."/>
            <person name="Madoroba E."/>
            <person name="Van Heerden H."/>
        </authorList>
    </citation>
    <scope>NUCLEOTIDE SEQUENCE [LARGE SCALE GENOMIC DNA]</scope>
    <source>
        <strain evidence="3 4">3631_10C</strain>
    </source>
</reference>
<dbReference type="EMBL" id="LVYK01000001">
    <property type="protein sequence ID" value="RAS82213.1"/>
    <property type="molecule type" value="Genomic_DNA"/>
</dbReference>
<comment type="caution">
    <text evidence="3">The sequence shown here is derived from an EMBL/GenBank/DDBJ whole genome shotgun (WGS) entry which is preliminary data.</text>
</comment>
<sequence>MQEEVAVVLLEIAVTTVEDALIAQEHGADRMVVMSSVGNEGVTPSFGLVEEIKKFSFVPLSVLIQPHCQTYTYNKYDVKTMCRDIEMMNELKVEGVSFGCLTKEGEIDKQMLELLLYRARGMHVSFHNAFDFIKDQGEALELLAQYKEVKSVWTSGRERTALNGLPHIKRLLKKNNRPHLTACRGLKPENLKAFLDVTDVEEVHLFSGVRESCHVRKPISAKSVAKAKEIVEWINKKREK</sequence>
<organism evidence="3 4">
    <name type="scientific">Priestia endophytica</name>
    <dbReference type="NCBI Taxonomy" id="135735"/>
    <lineage>
        <taxon>Bacteria</taxon>
        <taxon>Bacillati</taxon>
        <taxon>Bacillota</taxon>
        <taxon>Bacilli</taxon>
        <taxon>Bacillales</taxon>
        <taxon>Bacillaceae</taxon>
        <taxon>Priestia</taxon>
    </lineage>
</organism>
<gene>
    <name evidence="3" type="ORF">A3864_01500</name>
</gene>
<dbReference type="InterPro" id="IPR005627">
    <property type="entry name" value="CutC-like"/>
</dbReference>
<dbReference type="PANTHER" id="PTHR12598:SF0">
    <property type="entry name" value="COPPER HOMEOSTASIS PROTEIN CUTC HOMOLOG"/>
    <property type="match status" value="1"/>
</dbReference>
<dbReference type="PANTHER" id="PTHR12598">
    <property type="entry name" value="COPPER HOMEOSTASIS PROTEIN CUTC"/>
    <property type="match status" value="1"/>
</dbReference>
<evidence type="ECO:0000256" key="2">
    <source>
        <dbReference type="ARBA" id="ARBA00019014"/>
    </source>
</evidence>
<evidence type="ECO:0000313" key="3">
    <source>
        <dbReference type="EMBL" id="RAS82213.1"/>
    </source>
</evidence>
<dbReference type="AlphaFoldDB" id="A0AAX1QE44"/>
<accession>A0AAX1QE44</accession>
<dbReference type="Proteomes" id="UP000250174">
    <property type="component" value="Unassembled WGS sequence"/>
</dbReference>
<evidence type="ECO:0000256" key="1">
    <source>
        <dbReference type="ARBA" id="ARBA00007768"/>
    </source>
</evidence>
<name>A0AAX1QE44_9BACI</name>
<evidence type="ECO:0000313" key="4">
    <source>
        <dbReference type="Proteomes" id="UP000250174"/>
    </source>
</evidence>